<keyword evidence="2" id="KW-1185">Reference proteome</keyword>
<organism evidence="1 2">
    <name type="scientific">Dreissena polymorpha</name>
    <name type="common">Zebra mussel</name>
    <name type="synonym">Mytilus polymorpha</name>
    <dbReference type="NCBI Taxonomy" id="45954"/>
    <lineage>
        <taxon>Eukaryota</taxon>
        <taxon>Metazoa</taxon>
        <taxon>Spiralia</taxon>
        <taxon>Lophotrochozoa</taxon>
        <taxon>Mollusca</taxon>
        <taxon>Bivalvia</taxon>
        <taxon>Autobranchia</taxon>
        <taxon>Heteroconchia</taxon>
        <taxon>Euheterodonta</taxon>
        <taxon>Imparidentia</taxon>
        <taxon>Neoheterodontei</taxon>
        <taxon>Myida</taxon>
        <taxon>Dreissenoidea</taxon>
        <taxon>Dreissenidae</taxon>
        <taxon>Dreissena</taxon>
    </lineage>
</organism>
<protein>
    <submittedName>
        <fullName evidence="1">Uncharacterized protein</fullName>
    </submittedName>
</protein>
<reference evidence="1" key="2">
    <citation type="submission" date="2020-11" db="EMBL/GenBank/DDBJ databases">
        <authorList>
            <person name="McCartney M.A."/>
            <person name="Auch B."/>
            <person name="Kono T."/>
            <person name="Mallez S."/>
            <person name="Becker A."/>
            <person name="Gohl D.M."/>
            <person name="Silverstein K.A.T."/>
            <person name="Koren S."/>
            <person name="Bechman K.B."/>
            <person name="Herman A."/>
            <person name="Abrahante J.E."/>
            <person name="Garbe J."/>
        </authorList>
    </citation>
    <scope>NUCLEOTIDE SEQUENCE</scope>
    <source>
        <strain evidence="1">Duluth1</strain>
        <tissue evidence="1">Whole animal</tissue>
    </source>
</reference>
<evidence type="ECO:0000313" key="1">
    <source>
        <dbReference type="EMBL" id="KAH3725891.1"/>
    </source>
</evidence>
<name>A0A9D4HP65_DREPO</name>
<reference evidence="1" key="1">
    <citation type="journal article" date="2019" name="bioRxiv">
        <title>The Genome of the Zebra Mussel, Dreissena polymorpha: A Resource for Invasive Species Research.</title>
        <authorList>
            <person name="McCartney M.A."/>
            <person name="Auch B."/>
            <person name="Kono T."/>
            <person name="Mallez S."/>
            <person name="Zhang Y."/>
            <person name="Obille A."/>
            <person name="Becker A."/>
            <person name="Abrahante J.E."/>
            <person name="Garbe J."/>
            <person name="Badalamenti J.P."/>
            <person name="Herman A."/>
            <person name="Mangelson H."/>
            <person name="Liachko I."/>
            <person name="Sullivan S."/>
            <person name="Sone E.D."/>
            <person name="Koren S."/>
            <person name="Silverstein K.A.T."/>
            <person name="Beckman K.B."/>
            <person name="Gohl D.M."/>
        </authorList>
    </citation>
    <scope>NUCLEOTIDE SEQUENCE</scope>
    <source>
        <strain evidence="1">Duluth1</strain>
        <tissue evidence="1">Whole animal</tissue>
    </source>
</reference>
<sequence length="66" mass="7303">MLCLNYLKHMSELRLTILIQGHVLVLTPVNLNPALHVYVATEVCRVPVVETAPLVGLVRVPQSTTK</sequence>
<accession>A0A9D4HP65</accession>
<proteinExistence type="predicted"/>
<dbReference type="AlphaFoldDB" id="A0A9D4HP65"/>
<comment type="caution">
    <text evidence="1">The sequence shown here is derived from an EMBL/GenBank/DDBJ whole genome shotgun (WGS) entry which is preliminary data.</text>
</comment>
<dbReference type="Proteomes" id="UP000828390">
    <property type="component" value="Unassembled WGS sequence"/>
</dbReference>
<evidence type="ECO:0000313" key="2">
    <source>
        <dbReference type="Proteomes" id="UP000828390"/>
    </source>
</evidence>
<dbReference type="EMBL" id="JAIWYP010000012">
    <property type="protein sequence ID" value="KAH3725891.1"/>
    <property type="molecule type" value="Genomic_DNA"/>
</dbReference>
<gene>
    <name evidence="1" type="ORF">DPMN_051744</name>
</gene>